<reference evidence="1" key="2">
    <citation type="journal article" date="2015" name="Data Brief">
        <title>Shoot transcriptome of the giant reed, Arundo donax.</title>
        <authorList>
            <person name="Barrero R.A."/>
            <person name="Guerrero F.D."/>
            <person name="Moolhuijzen P."/>
            <person name="Goolsby J.A."/>
            <person name="Tidwell J."/>
            <person name="Bellgard S.E."/>
            <person name="Bellgard M.I."/>
        </authorList>
    </citation>
    <scope>NUCLEOTIDE SEQUENCE</scope>
    <source>
        <tissue evidence="1">Shoot tissue taken approximately 20 cm above the soil surface</tissue>
    </source>
</reference>
<name>A0A0A9DAT4_ARUDO</name>
<accession>A0A0A9DAT4</accession>
<evidence type="ECO:0000313" key="1">
    <source>
        <dbReference type="EMBL" id="JAD85664.1"/>
    </source>
</evidence>
<reference evidence="1" key="1">
    <citation type="submission" date="2014-09" db="EMBL/GenBank/DDBJ databases">
        <authorList>
            <person name="Magalhaes I.L.F."/>
            <person name="Oliveira U."/>
            <person name="Santos F.R."/>
            <person name="Vidigal T.H.D.A."/>
            <person name="Brescovit A.D."/>
            <person name="Santos A.J."/>
        </authorList>
    </citation>
    <scope>NUCLEOTIDE SEQUENCE</scope>
    <source>
        <tissue evidence="1">Shoot tissue taken approximately 20 cm above the soil surface</tissue>
    </source>
</reference>
<proteinExistence type="predicted"/>
<sequence>MQCIASGKILTSRIPESIHTDFADLASKTRGKNTN</sequence>
<dbReference type="EMBL" id="GBRH01212231">
    <property type="protein sequence ID" value="JAD85664.1"/>
    <property type="molecule type" value="Transcribed_RNA"/>
</dbReference>
<dbReference type="AlphaFoldDB" id="A0A0A9DAT4"/>
<organism evidence="1">
    <name type="scientific">Arundo donax</name>
    <name type="common">Giant reed</name>
    <name type="synonym">Donax arundinaceus</name>
    <dbReference type="NCBI Taxonomy" id="35708"/>
    <lineage>
        <taxon>Eukaryota</taxon>
        <taxon>Viridiplantae</taxon>
        <taxon>Streptophyta</taxon>
        <taxon>Embryophyta</taxon>
        <taxon>Tracheophyta</taxon>
        <taxon>Spermatophyta</taxon>
        <taxon>Magnoliopsida</taxon>
        <taxon>Liliopsida</taxon>
        <taxon>Poales</taxon>
        <taxon>Poaceae</taxon>
        <taxon>PACMAD clade</taxon>
        <taxon>Arundinoideae</taxon>
        <taxon>Arundineae</taxon>
        <taxon>Arundo</taxon>
    </lineage>
</organism>
<protein>
    <submittedName>
        <fullName evidence="1">Uncharacterized protein</fullName>
    </submittedName>
</protein>